<dbReference type="PANTHER" id="PTHR30004">
    <property type="entry name" value="4-HYDROXYTHREONINE-4-PHOSPHATE DEHYDROGENASE"/>
    <property type="match status" value="1"/>
</dbReference>
<keyword evidence="2" id="KW-0560">Oxidoreductase</keyword>
<keyword evidence="1" id="KW-0479">Metal-binding</keyword>
<organism evidence="4">
    <name type="scientific">marine metagenome</name>
    <dbReference type="NCBI Taxonomy" id="408172"/>
    <lineage>
        <taxon>unclassified sequences</taxon>
        <taxon>metagenomes</taxon>
        <taxon>ecological metagenomes</taxon>
    </lineage>
</organism>
<evidence type="ECO:0000313" key="4">
    <source>
        <dbReference type="EMBL" id="SVA06331.1"/>
    </source>
</evidence>
<dbReference type="SUPFAM" id="SSF53659">
    <property type="entry name" value="Isocitrate/Isopropylmalate dehydrogenase-like"/>
    <property type="match status" value="1"/>
</dbReference>
<evidence type="ECO:0000256" key="3">
    <source>
        <dbReference type="ARBA" id="ARBA00023027"/>
    </source>
</evidence>
<dbReference type="Gene3D" id="3.40.718.10">
    <property type="entry name" value="Isopropylmalate Dehydrogenase"/>
    <property type="match status" value="1"/>
</dbReference>
<dbReference type="GO" id="GO:0051287">
    <property type="term" value="F:NAD binding"/>
    <property type="evidence" value="ECO:0007669"/>
    <property type="project" value="InterPro"/>
</dbReference>
<dbReference type="Pfam" id="PF04166">
    <property type="entry name" value="PdxA"/>
    <property type="match status" value="1"/>
</dbReference>
<sequence length="336" mass="36909">MVNSKKIRAAISIGDPNGVGIEIILKALSKEEVLAKIIPIVFGSYDLIKAQAIDLGQETTRLNPISTINDLEDQKINILDVFRNCEYKFGVLDKSVSERGIISFEAAIDAVKNQLADVLITAPINKNAAYSSKFKFAGQTDYLSSFFNVEALMLMVSEDLRMALTTDHIPLKEVHSVLNKDLIKRKLGLLNKTLQEDFEIPNPRIAVLAINPHAGDNGVIGDEDNNVTVPVIKELNGKNYYIEGPFPSDTFFSNDGYKQYDAVLAAYHDQGLIPFKTINFGKGVNFSAGLPIIRTSPDHGTAFDIAGKNIADPTSFINAIVIASNIYFSRNNLISK</sequence>
<protein>
    <recommendedName>
        <fullName evidence="5">4-hydroxythreonine-4-phosphate dehydrogenase</fullName>
    </recommendedName>
</protein>
<dbReference type="GO" id="GO:0016491">
    <property type="term" value="F:oxidoreductase activity"/>
    <property type="evidence" value="ECO:0007669"/>
    <property type="project" value="UniProtKB-KW"/>
</dbReference>
<dbReference type="EMBL" id="UINC01003438">
    <property type="protein sequence ID" value="SVA06331.1"/>
    <property type="molecule type" value="Genomic_DNA"/>
</dbReference>
<dbReference type="NCBIfam" id="TIGR00557">
    <property type="entry name" value="pdxA"/>
    <property type="match status" value="1"/>
</dbReference>
<dbReference type="GO" id="GO:0046872">
    <property type="term" value="F:metal ion binding"/>
    <property type="evidence" value="ECO:0007669"/>
    <property type="project" value="UniProtKB-KW"/>
</dbReference>
<dbReference type="AlphaFoldDB" id="A0A381SSQ8"/>
<evidence type="ECO:0000256" key="1">
    <source>
        <dbReference type="ARBA" id="ARBA00022723"/>
    </source>
</evidence>
<name>A0A381SSQ8_9ZZZZ</name>
<evidence type="ECO:0000256" key="2">
    <source>
        <dbReference type="ARBA" id="ARBA00023002"/>
    </source>
</evidence>
<proteinExistence type="predicted"/>
<reference evidence="4" key="1">
    <citation type="submission" date="2018-05" db="EMBL/GenBank/DDBJ databases">
        <authorList>
            <person name="Lanie J.A."/>
            <person name="Ng W.-L."/>
            <person name="Kazmierczak K.M."/>
            <person name="Andrzejewski T.M."/>
            <person name="Davidsen T.M."/>
            <person name="Wayne K.J."/>
            <person name="Tettelin H."/>
            <person name="Glass J.I."/>
            <person name="Rusch D."/>
            <person name="Podicherti R."/>
            <person name="Tsui H.-C.T."/>
            <person name="Winkler M.E."/>
        </authorList>
    </citation>
    <scope>NUCLEOTIDE SEQUENCE</scope>
</reference>
<dbReference type="PANTHER" id="PTHR30004:SF6">
    <property type="entry name" value="D-THREONATE 4-PHOSPHATE DEHYDROGENASE"/>
    <property type="match status" value="1"/>
</dbReference>
<accession>A0A381SSQ8</accession>
<evidence type="ECO:0008006" key="5">
    <source>
        <dbReference type="Google" id="ProtNLM"/>
    </source>
</evidence>
<gene>
    <name evidence="4" type="ORF">METZ01_LOCUS59185</name>
</gene>
<dbReference type="InterPro" id="IPR005255">
    <property type="entry name" value="PdxA_fam"/>
</dbReference>
<keyword evidence="3" id="KW-0520">NAD</keyword>